<dbReference type="Proteomes" id="UP001206821">
    <property type="component" value="Unassembled WGS sequence"/>
</dbReference>
<reference evidence="2 3" key="1">
    <citation type="submission" date="2022-07" db="EMBL/GenBank/DDBJ databases">
        <title>Genomic and pangenome structural analysis of the polyextremophile Exiguobacterium.</title>
        <authorList>
            <person name="Shen L."/>
        </authorList>
    </citation>
    <scope>NUCLEOTIDE SEQUENCE [LARGE SCALE GENOMIC DNA]</scope>
    <source>
        <strain evidence="2 3">12_1</strain>
    </source>
</reference>
<accession>A0ABT2L2B0</accession>
<sequence>MISRNVYPQTRPGKWSIGLLLAVFLLLIVATVSTQSAQPFNTGTLFDNTWAAAASMTAFAAAIGAFFVGLYTTLRNQERAASVFFTVLLGGLVVLFVLFQLFA</sequence>
<protein>
    <submittedName>
        <fullName evidence="2">Uncharacterized protein</fullName>
    </submittedName>
</protein>
<organism evidence="2 3">
    <name type="scientific">Exiguobacterium alkaliphilum</name>
    <dbReference type="NCBI Taxonomy" id="1428684"/>
    <lineage>
        <taxon>Bacteria</taxon>
        <taxon>Bacillati</taxon>
        <taxon>Bacillota</taxon>
        <taxon>Bacilli</taxon>
        <taxon>Bacillales</taxon>
        <taxon>Bacillales Family XII. Incertae Sedis</taxon>
        <taxon>Exiguobacterium</taxon>
    </lineage>
</organism>
<comment type="caution">
    <text evidence="2">The sequence shown here is derived from an EMBL/GenBank/DDBJ whole genome shotgun (WGS) entry which is preliminary data.</text>
</comment>
<dbReference type="EMBL" id="JANIEK010000049">
    <property type="protein sequence ID" value="MCT4796126.1"/>
    <property type="molecule type" value="Genomic_DNA"/>
</dbReference>
<keyword evidence="1" id="KW-1133">Transmembrane helix</keyword>
<keyword evidence="1" id="KW-0812">Transmembrane</keyword>
<feature type="transmembrane region" description="Helical" evidence="1">
    <location>
        <begin position="83"/>
        <end position="102"/>
    </location>
</feature>
<proteinExistence type="predicted"/>
<gene>
    <name evidence="2" type="ORF">NQG31_11245</name>
</gene>
<name>A0ABT2L2B0_9BACL</name>
<evidence type="ECO:0000313" key="2">
    <source>
        <dbReference type="EMBL" id="MCT4796126.1"/>
    </source>
</evidence>
<evidence type="ECO:0000256" key="1">
    <source>
        <dbReference type="SAM" id="Phobius"/>
    </source>
</evidence>
<keyword evidence="3" id="KW-1185">Reference proteome</keyword>
<evidence type="ECO:0000313" key="3">
    <source>
        <dbReference type="Proteomes" id="UP001206821"/>
    </source>
</evidence>
<feature type="transmembrane region" description="Helical" evidence="1">
    <location>
        <begin position="50"/>
        <end position="71"/>
    </location>
</feature>
<dbReference type="RefSeq" id="WP_034816947.1">
    <property type="nucleotide sequence ID" value="NZ_JANIEK010000049.1"/>
</dbReference>
<keyword evidence="1" id="KW-0472">Membrane</keyword>